<dbReference type="Proteomes" id="UP001383192">
    <property type="component" value="Unassembled WGS sequence"/>
</dbReference>
<name>A0AAW0DYX8_9AGAR</name>
<keyword evidence="4" id="KW-1185">Reference proteome</keyword>
<feature type="compositionally biased region" description="Basic residues" evidence="2">
    <location>
        <begin position="25"/>
        <end position="40"/>
    </location>
</feature>
<sequence length="405" mass="46243">MRLKRDMKSLGIANPQNSEEDVARLTRKRRSKPSRQKASAKKQLLGEGEFHDKAAYEQKVQGLETELQAERQRVKKLSKELNKREIDIKRLQTDHNEEKRYCAALLSQLGALQRDYSIARLHHQQRARELHAAHKFLHEDTNQSVEGTVSLLDRLNAEIHHVSASISLLDYNDIQDTSQRSLAEEDELDKDVVWMFGETMSRVLRKSRGSQHAPFILQCFLQGVASRHCYYLIEQWAPDFEISQMLCETYNRMKTSNLPLVVERWKALTKAQTKYPTQTHTALIADIRISLLEMIRKVLHTTGRRNWQTYSSYVEKCAENVLNLASRLDTLLGKDVSNPTLKVFCAIGGDSFAEGTMEDTCFPENKTHVGDVVGSTDLGLCVQDGGPVLRKARVLRLSSVIRVVE</sequence>
<organism evidence="3 4">
    <name type="scientific">Paramarasmius palmivorus</name>
    <dbReference type="NCBI Taxonomy" id="297713"/>
    <lineage>
        <taxon>Eukaryota</taxon>
        <taxon>Fungi</taxon>
        <taxon>Dikarya</taxon>
        <taxon>Basidiomycota</taxon>
        <taxon>Agaricomycotina</taxon>
        <taxon>Agaricomycetes</taxon>
        <taxon>Agaricomycetidae</taxon>
        <taxon>Agaricales</taxon>
        <taxon>Marasmiineae</taxon>
        <taxon>Marasmiaceae</taxon>
        <taxon>Paramarasmius</taxon>
    </lineage>
</organism>
<proteinExistence type="predicted"/>
<evidence type="ECO:0000313" key="4">
    <source>
        <dbReference type="Proteomes" id="UP001383192"/>
    </source>
</evidence>
<evidence type="ECO:0000313" key="3">
    <source>
        <dbReference type="EMBL" id="KAK7056952.1"/>
    </source>
</evidence>
<feature type="coiled-coil region" evidence="1">
    <location>
        <begin position="53"/>
        <end position="94"/>
    </location>
</feature>
<dbReference type="AlphaFoldDB" id="A0AAW0DYX8"/>
<protein>
    <submittedName>
        <fullName evidence="3">Uncharacterized protein</fullName>
    </submittedName>
</protein>
<reference evidence="3 4" key="1">
    <citation type="submission" date="2024-01" db="EMBL/GenBank/DDBJ databases">
        <title>A draft genome for a cacao thread blight-causing isolate of Paramarasmius palmivorus.</title>
        <authorList>
            <person name="Baruah I.K."/>
            <person name="Bukari Y."/>
            <person name="Amoako-Attah I."/>
            <person name="Meinhardt L.W."/>
            <person name="Bailey B.A."/>
            <person name="Cohen S.P."/>
        </authorList>
    </citation>
    <scope>NUCLEOTIDE SEQUENCE [LARGE SCALE GENOMIC DNA]</scope>
    <source>
        <strain evidence="3 4">GH-12</strain>
    </source>
</reference>
<comment type="caution">
    <text evidence="3">The sequence shown here is derived from an EMBL/GenBank/DDBJ whole genome shotgun (WGS) entry which is preliminary data.</text>
</comment>
<gene>
    <name evidence="3" type="ORF">VNI00_002670</name>
</gene>
<dbReference type="EMBL" id="JAYKXP010000006">
    <property type="protein sequence ID" value="KAK7056952.1"/>
    <property type="molecule type" value="Genomic_DNA"/>
</dbReference>
<evidence type="ECO:0000256" key="1">
    <source>
        <dbReference type="SAM" id="Coils"/>
    </source>
</evidence>
<keyword evidence="1" id="KW-0175">Coiled coil</keyword>
<accession>A0AAW0DYX8</accession>
<evidence type="ECO:0000256" key="2">
    <source>
        <dbReference type="SAM" id="MobiDB-lite"/>
    </source>
</evidence>
<feature type="region of interest" description="Disordered" evidence="2">
    <location>
        <begin position="1"/>
        <end position="49"/>
    </location>
</feature>